<feature type="region of interest" description="Disordered" evidence="5">
    <location>
        <begin position="1"/>
        <end position="37"/>
    </location>
</feature>
<reference evidence="7" key="1">
    <citation type="journal article" date="2020" name="Stud. Mycol.">
        <title>101 Dothideomycetes genomes: a test case for predicting lifestyles and emergence of pathogens.</title>
        <authorList>
            <person name="Haridas S."/>
            <person name="Albert R."/>
            <person name="Binder M."/>
            <person name="Bloem J."/>
            <person name="Labutti K."/>
            <person name="Salamov A."/>
            <person name="Andreopoulos B."/>
            <person name="Baker S."/>
            <person name="Barry K."/>
            <person name="Bills G."/>
            <person name="Bluhm B."/>
            <person name="Cannon C."/>
            <person name="Castanera R."/>
            <person name="Culley D."/>
            <person name="Daum C."/>
            <person name="Ezra D."/>
            <person name="Gonzalez J."/>
            <person name="Henrissat B."/>
            <person name="Kuo A."/>
            <person name="Liang C."/>
            <person name="Lipzen A."/>
            <person name="Lutzoni F."/>
            <person name="Magnuson J."/>
            <person name="Mondo S."/>
            <person name="Nolan M."/>
            <person name="Ohm R."/>
            <person name="Pangilinan J."/>
            <person name="Park H.-J."/>
            <person name="Ramirez L."/>
            <person name="Alfaro M."/>
            <person name="Sun H."/>
            <person name="Tritt A."/>
            <person name="Yoshinaga Y."/>
            <person name="Zwiers L.-H."/>
            <person name="Turgeon B."/>
            <person name="Goodwin S."/>
            <person name="Spatafora J."/>
            <person name="Crous P."/>
            <person name="Grigoriev I."/>
        </authorList>
    </citation>
    <scope>NUCLEOTIDE SEQUENCE</scope>
    <source>
        <strain evidence="7">CBS 207.26</strain>
    </source>
</reference>
<dbReference type="Gene3D" id="4.10.1000.10">
    <property type="entry name" value="Zinc finger, CCCH-type"/>
    <property type="match status" value="1"/>
</dbReference>
<keyword evidence="1 4" id="KW-0479">Metal-binding</keyword>
<evidence type="ECO:0000256" key="5">
    <source>
        <dbReference type="SAM" id="MobiDB-lite"/>
    </source>
</evidence>
<gene>
    <name evidence="7" type="ORF">K469DRAFT_38444</name>
</gene>
<evidence type="ECO:0000256" key="4">
    <source>
        <dbReference type="PROSITE-ProRule" id="PRU00723"/>
    </source>
</evidence>
<dbReference type="PROSITE" id="PS50103">
    <property type="entry name" value="ZF_C3H1"/>
    <property type="match status" value="1"/>
</dbReference>
<keyword evidence="8" id="KW-1185">Reference proteome</keyword>
<feature type="region of interest" description="Disordered" evidence="5">
    <location>
        <begin position="59"/>
        <end position="92"/>
    </location>
</feature>
<dbReference type="EMBL" id="ML994716">
    <property type="protein sequence ID" value="KAF2176077.1"/>
    <property type="molecule type" value="Genomic_DNA"/>
</dbReference>
<dbReference type="Proteomes" id="UP000800200">
    <property type="component" value="Unassembled WGS sequence"/>
</dbReference>
<sequence>MDPWGSGTRGRGFGSRFRRGNGWRGGRGGSGRHRTDQGMCRYFQQTGSCRFGSTCRFSHELSEGGGERSSKERPPRAEETPKQQRAKADYSSWKRIIKTPLLPNDKRTVKQLWNGALTILNDDEREWKQMVPRDLDDQRSQEYKN</sequence>
<evidence type="ECO:0000259" key="6">
    <source>
        <dbReference type="PROSITE" id="PS50103"/>
    </source>
</evidence>
<protein>
    <recommendedName>
        <fullName evidence="6">C3H1-type domain-containing protein</fullName>
    </recommendedName>
</protein>
<dbReference type="SMART" id="SM00356">
    <property type="entry name" value="ZnF_C3H1"/>
    <property type="match status" value="1"/>
</dbReference>
<dbReference type="OrthoDB" id="2423195at2759"/>
<dbReference type="InterPro" id="IPR036855">
    <property type="entry name" value="Znf_CCCH_sf"/>
</dbReference>
<evidence type="ECO:0000256" key="2">
    <source>
        <dbReference type="ARBA" id="ARBA00022771"/>
    </source>
</evidence>
<dbReference type="Pfam" id="PF00642">
    <property type="entry name" value="zf-CCCH"/>
    <property type="match status" value="1"/>
</dbReference>
<evidence type="ECO:0000256" key="3">
    <source>
        <dbReference type="ARBA" id="ARBA00022833"/>
    </source>
</evidence>
<keyword evidence="2 4" id="KW-0863">Zinc-finger</keyword>
<evidence type="ECO:0000313" key="7">
    <source>
        <dbReference type="EMBL" id="KAF2176077.1"/>
    </source>
</evidence>
<organism evidence="7 8">
    <name type="scientific">Zopfia rhizophila CBS 207.26</name>
    <dbReference type="NCBI Taxonomy" id="1314779"/>
    <lineage>
        <taxon>Eukaryota</taxon>
        <taxon>Fungi</taxon>
        <taxon>Dikarya</taxon>
        <taxon>Ascomycota</taxon>
        <taxon>Pezizomycotina</taxon>
        <taxon>Dothideomycetes</taxon>
        <taxon>Dothideomycetes incertae sedis</taxon>
        <taxon>Zopfiaceae</taxon>
        <taxon>Zopfia</taxon>
    </lineage>
</organism>
<feature type="region of interest" description="Disordered" evidence="5">
    <location>
        <begin position="123"/>
        <end position="145"/>
    </location>
</feature>
<keyword evidence="3 4" id="KW-0862">Zinc</keyword>
<dbReference type="GO" id="GO:0008270">
    <property type="term" value="F:zinc ion binding"/>
    <property type="evidence" value="ECO:0007669"/>
    <property type="project" value="UniProtKB-KW"/>
</dbReference>
<feature type="compositionally biased region" description="Basic and acidic residues" evidence="5">
    <location>
        <begin position="125"/>
        <end position="145"/>
    </location>
</feature>
<accession>A0A6A6D9H0</accession>
<feature type="domain" description="C3H1-type" evidence="6">
    <location>
        <begin position="34"/>
        <end position="62"/>
    </location>
</feature>
<evidence type="ECO:0000256" key="1">
    <source>
        <dbReference type="ARBA" id="ARBA00022723"/>
    </source>
</evidence>
<name>A0A6A6D9H0_9PEZI</name>
<evidence type="ECO:0000313" key="8">
    <source>
        <dbReference type="Proteomes" id="UP000800200"/>
    </source>
</evidence>
<feature type="zinc finger region" description="C3H1-type" evidence="4">
    <location>
        <begin position="34"/>
        <end position="62"/>
    </location>
</feature>
<proteinExistence type="predicted"/>
<feature type="compositionally biased region" description="Basic and acidic residues" evidence="5">
    <location>
        <begin position="59"/>
        <end position="88"/>
    </location>
</feature>
<dbReference type="SUPFAM" id="SSF90229">
    <property type="entry name" value="CCCH zinc finger"/>
    <property type="match status" value="1"/>
</dbReference>
<dbReference type="AlphaFoldDB" id="A0A6A6D9H0"/>
<dbReference type="InterPro" id="IPR000571">
    <property type="entry name" value="Znf_CCCH"/>
</dbReference>